<dbReference type="PANTHER" id="PTHR35006">
    <property type="entry name" value="GLYOXALASE FAMILY PROTEIN (AFU_ORTHOLOGUE AFUA_5G14830)"/>
    <property type="match status" value="1"/>
</dbReference>
<dbReference type="CDD" id="cd07262">
    <property type="entry name" value="VOC_like"/>
    <property type="match status" value="1"/>
</dbReference>
<dbReference type="PANTHER" id="PTHR35006:SF2">
    <property type="entry name" value="GLYOXALASE FAMILY PROTEIN (AFU_ORTHOLOGUE AFUA_5G14830)"/>
    <property type="match status" value="1"/>
</dbReference>
<dbReference type="Gene3D" id="3.10.180.10">
    <property type="entry name" value="2,3-Dihydroxybiphenyl 1,2-Dioxygenase, domain 1"/>
    <property type="match status" value="1"/>
</dbReference>
<proteinExistence type="predicted"/>
<name>A0ABV6P3L1_9ACTN</name>
<dbReference type="InterPro" id="IPR037523">
    <property type="entry name" value="VOC_core"/>
</dbReference>
<sequence>MGSPTPFIHHLGVFASDFDRSERFYTATLESLGIAAGYRADGVAEYWHPGQDTPSVSLERADQAATVTKGMHLAFAAGSRAAVDAFHAAALTAGGVIRHAPRFWSEYRAYCAFVSDPDGNNVEAVHKEIP</sequence>
<dbReference type="PROSITE" id="PS51819">
    <property type="entry name" value="VOC"/>
    <property type="match status" value="1"/>
</dbReference>
<gene>
    <name evidence="2" type="ORF">ACFFHU_25930</name>
</gene>
<evidence type="ECO:0000313" key="3">
    <source>
        <dbReference type="Proteomes" id="UP001589894"/>
    </source>
</evidence>
<feature type="domain" description="VOC" evidence="1">
    <location>
        <begin position="7"/>
        <end position="127"/>
    </location>
</feature>
<dbReference type="InterPro" id="IPR029068">
    <property type="entry name" value="Glyas_Bleomycin-R_OHBP_Dase"/>
</dbReference>
<dbReference type="Proteomes" id="UP001589894">
    <property type="component" value="Unassembled WGS sequence"/>
</dbReference>
<dbReference type="EMBL" id="JBHLUE010000026">
    <property type="protein sequence ID" value="MFC0567564.1"/>
    <property type="molecule type" value="Genomic_DNA"/>
</dbReference>
<protein>
    <submittedName>
        <fullName evidence="2">VOC family protein</fullName>
    </submittedName>
</protein>
<evidence type="ECO:0000313" key="2">
    <source>
        <dbReference type="EMBL" id="MFC0567564.1"/>
    </source>
</evidence>
<dbReference type="SUPFAM" id="SSF54593">
    <property type="entry name" value="Glyoxalase/Bleomycin resistance protein/Dihydroxybiphenyl dioxygenase"/>
    <property type="match status" value="1"/>
</dbReference>
<dbReference type="Pfam" id="PF00903">
    <property type="entry name" value="Glyoxalase"/>
    <property type="match status" value="1"/>
</dbReference>
<comment type="caution">
    <text evidence="2">The sequence shown here is derived from an EMBL/GenBank/DDBJ whole genome shotgun (WGS) entry which is preliminary data.</text>
</comment>
<dbReference type="RefSeq" id="WP_377342868.1">
    <property type="nucleotide sequence ID" value="NZ_JBHLUE010000026.1"/>
</dbReference>
<dbReference type="InterPro" id="IPR004360">
    <property type="entry name" value="Glyas_Fos-R_dOase_dom"/>
</dbReference>
<accession>A0ABV6P3L1</accession>
<keyword evidence="3" id="KW-1185">Reference proteome</keyword>
<evidence type="ECO:0000259" key="1">
    <source>
        <dbReference type="PROSITE" id="PS51819"/>
    </source>
</evidence>
<reference evidence="2 3" key="1">
    <citation type="submission" date="2024-09" db="EMBL/GenBank/DDBJ databases">
        <authorList>
            <person name="Sun Q."/>
            <person name="Mori K."/>
        </authorList>
    </citation>
    <scope>NUCLEOTIDE SEQUENCE [LARGE SCALE GENOMIC DNA]</scope>
    <source>
        <strain evidence="2 3">TBRC 2205</strain>
    </source>
</reference>
<organism evidence="2 3">
    <name type="scientific">Plantactinospora siamensis</name>
    <dbReference type="NCBI Taxonomy" id="555372"/>
    <lineage>
        <taxon>Bacteria</taxon>
        <taxon>Bacillati</taxon>
        <taxon>Actinomycetota</taxon>
        <taxon>Actinomycetes</taxon>
        <taxon>Micromonosporales</taxon>
        <taxon>Micromonosporaceae</taxon>
        <taxon>Plantactinospora</taxon>
    </lineage>
</organism>